<dbReference type="KEGG" id="mpp:MICPUCDRAFT_50736"/>
<feature type="transmembrane region" description="Helical" evidence="2">
    <location>
        <begin position="12"/>
        <end position="30"/>
    </location>
</feature>
<dbReference type="InterPro" id="IPR027443">
    <property type="entry name" value="IPNS-like_sf"/>
</dbReference>
<protein>
    <submittedName>
        <fullName evidence="3">Predicted protein</fullName>
    </submittedName>
</protein>
<name>C1MIX9_MICPC</name>
<dbReference type="GeneID" id="9680363"/>
<evidence type="ECO:0000313" key="3">
    <source>
        <dbReference type="EMBL" id="EEH60464.1"/>
    </source>
</evidence>
<feature type="region of interest" description="Disordered" evidence="1">
    <location>
        <begin position="125"/>
        <end position="159"/>
    </location>
</feature>
<dbReference type="EMBL" id="GG663735">
    <property type="protein sequence ID" value="EEH60464.1"/>
    <property type="molecule type" value="Genomic_DNA"/>
</dbReference>
<sequence>MEPPSRAHTALWLLFIVPYAAFSAHAILALSLKRGVFGLVQGALLACVALPFWRAICRRPTYAPLSALLSRYRAKTPSSNAGFADASDAGLEWTRAIEAAVETFADELSSFARANAKTSLMNASSSAADSNSAMRDDGTGTGTPASPASPTSPTADEHPTRALLRSGWGVVPILDECSRPNALAAARFPRTSRAIAAANGFDAKFSTLAGRDVDVPRVGECDGYHRAHVVVLAEGGHERGAVVGVEVGGQRRTLRRGDVVVANDHLESRWFRPEGEDVDAACVLSFDVMKRAFRHCRAGVEKHRREHREALVGSGDGEGGASGGGVGAAVKRVAAAFARGFVGNLG</sequence>
<keyword evidence="2" id="KW-0812">Transmembrane</keyword>
<evidence type="ECO:0000313" key="4">
    <source>
        <dbReference type="Proteomes" id="UP000001876"/>
    </source>
</evidence>
<feature type="transmembrane region" description="Helical" evidence="2">
    <location>
        <begin position="36"/>
        <end position="56"/>
    </location>
</feature>
<gene>
    <name evidence="3" type="ORF">MICPUCDRAFT_50736</name>
</gene>
<evidence type="ECO:0000256" key="2">
    <source>
        <dbReference type="SAM" id="Phobius"/>
    </source>
</evidence>
<keyword evidence="2" id="KW-0472">Membrane</keyword>
<reference evidence="3 4" key="1">
    <citation type="journal article" date="2009" name="Science">
        <title>Green evolution and dynamic adaptations revealed by genomes of the marine picoeukaryotes Micromonas.</title>
        <authorList>
            <person name="Worden A.Z."/>
            <person name="Lee J.H."/>
            <person name="Mock T."/>
            <person name="Rouze P."/>
            <person name="Simmons M.P."/>
            <person name="Aerts A.L."/>
            <person name="Allen A.E."/>
            <person name="Cuvelier M.L."/>
            <person name="Derelle E."/>
            <person name="Everett M.V."/>
            <person name="Foulon E."/>
            <person name="Grimwood J."/>
            <person name="Gundlach H."/>
            <person name="Henrissat B."/>
            <person name="Napoli C."/>
            <person name="McDonald S.M."/>
            <person name="Parker M.S."/>
            <person name="Rombauts S."/>
            <person name="Salamov A."/>
            <person name="Von Dassow P."/>
            <person name="Badger J.H."/>
            <person name="Coutinho P.M."/>
            <person name="Demir E."/>
            <person name="Dubchak I."/>
            <person name="Gentemann C."/>
            <person name="Eikrem W."/>
            <person name="Gready J.E."/>
            <person name="John U."/>
            <person name="Lanier W."/>
            <person name="Lindquist E.A."/>
            <person name="Lucas S."/>
            <person name="Mayer K.F."/>
            <person name="Moreau H."/>
            <person name="Not F."/>
            <person name="Otillar R."/>
            <person name="Panaud O."/>
            <person name="Pangilinan J."/>
            <person name="Paulsen I."/>
            <person name="Piegu B."/>
            <person name="Poliakov A."/>
            <person name="Robbens S."/>
            <person name="Schmutz J."/>
            <person name="Toulza E."/>
            <person name="Wyss T."/>
            <person name="Zelensky A."/>
            <person name="Zhou K."/>
            <person name="Armbrust E.V."/>
            <person name="Bhattacharya D."/>
            <person name="Goodenough U.W."/>
            <person name="Van de Peer Y."/>
            <person name="Grigoriev I.V."/>
        </authorList>
    </citation>
    <scope>NUCLEOTIDE SEQUENCE [LARGE SCALE GENOMIC DNA]</scope>
    <source>
        <strain evidence="3 4">CCMP1545</strain>
    </source>
</reference>
<keyword evidence="4" id="KW-1185">Reference proteome</keyword>
<feature type="compositionally biased region" description="Low complexity" evidence="1">
    <location>
        <begin position="142"/>
        <end position="154"/>
    </location>
</feature>
<dbReference type="RefSeq" id="XP_003055212.1">
    <property type="nucleotide sequence ID" value="XM_003055166.1"/>
</dbReference>
<dbReference type="Gene3D" id="2.60.120.330">
    <property type="entry name" value="B-lactam Antibiotic, Isopenicillin N Synthase, Chain"/>
    <property type="match status" value="1"/>
</dbReference>
<organism evidence="4">
    <name type="scientific">Micromonas pusilla (strain CCMP1545)</name>
    <name type="common">Picoplanktonic green alga</name>
    <dbReference type="NCBI Taxonomy" id="564608"/>
    <lineage>
        <taxon>Eukaryota</taxon>
        <taxon>Viridiplantae</taxon>
        <taxon>Chlorophyta</taxon>
        <taxon>Mamiellophyceae</taxon>
        <taxon>Mamiellales</taxon>
        <taxon>Mamiellaceae</taxon>
        <taxon>Micromonas</taxon>
    </lineage>
</organism>
<accession>C1MIX9</accession>
<keyword evidence="2" id="KW-1133">Transmembrane helix</keyword>
<dbReference type="OMA" id="YWRAHVV"/>
<dbReference type="AlphaFoldDB" id="C1MIX9"/>
<dbReference type="Proteomes" id="UP000001876">
    <property type="component" value="Unassembled WGS sequence"/>
</dbReference>
<evidence type="ECO:0000256" key="1">
    <source>
        <dbReference type="SAM" id="MobiDB-lite"/>
    </source>
</evidence>
<proteinExistence type="predicted"/>